<evidence type="ECO:0000256" key="4">
    <source>
        <dbReference type="ARBA" id="ARBA00022989"/>
    </source>
</evidence>
<comment type="subcellular location">
    <subcellularLocation>
        <location evidence="1">Cell membrane</location>
        <topology evidence="1">Multi-pass membrane protein</topology>
    </subcellularLocation>
</comment>
<proteinExistence type="predicted"/>
<keyword evidence="8" id="KW-1185">Reference proteome</keyword>
<keyword evidence="2" id="KW-1003">Cell membrane</keyword>
<feature type="transmembrane region" description="Helical" evidence="6">
    <location>
        <begin position="172"/>
        <end position="193"/>
    </location>
</feature>
<evidence type="ECO:0000256" key="2">
    <source>
        <dbReference type="ARBA" id="ARBA00022475"/>
    </source>
</evidence>
<dbReference type="PANTHER" id="PTHR32196:SF72">
    <property type="entry name" value="RIBOSE IMPORT PERMEASE PROTEIN RBSC"/>
    <property type="match status" value="1"/>
</dbReference>
<dbReference type="CDD" id="cd06579">
    <property type="entry name" value="TM_PBP1_transp_AraH_like"/>
    <property type="match status" value="1"/>
</dbReference>
<dbReference type="InterPro" id="IPR001851">
    <property type="entry name" value="ABC_transp_permease"/>
</dbReference>
<evidence type="ECO:0000256" key="5">
    <source>
        <dbReference type="ARBA" id="ARBA00023136"/>
    </source>
</evidence>
<keyword evidence="5 6" id="KW-0472">Membrane</keyword>
<keyword evidence="4 6" id="KW-1133">Transmembrane helix</keyword>
<feature type="transmembrane region" description="Helical" evidence="6">
    <location>
        <begin position="138"/>
        <end position="160"/>
    </location>
</feature>
<keyword evidence="3 6" id="KW-0812">Transmembrane</keyword>
<evidence type="ECO:0000256" key="3">
    <source>
        <dbReference type="ARBA" id="ARBA00022692"/>
    </source>
</evidence>
<feature type="transmembrane region" description="Helical" evidence="6">
    <location>
        <begin position="222"/>
        <end position="246"/>
    </location>
</feature>
<dbReference type="RefSeq" id="WP_347439221.1">
    <property type="nucleotide sequence ID" value="NZ_CP089291.1"/>
</dbReference>
<name>A0ABY4CXC2_9BACL</name>
<feature type="transmembrane region" description="Helical" evidence="6">
    <location>
        <begin position="104"/>
        <end position="126"/>
    </location>
</feature>
<feature type="transmembrane region" description="Helical" evidence="6">
    <location>
        <begin position="303"/>
        <end position="322"/>
    </location>
</feature>
<protein>
    <submittedName>
        <fullName evidence="7">ABC transporter permease</fullName>
    </submittedName>
</protein>
<dbReference type="Pfam" id="PF02653">
    <property type="entry name" value="BPD_transp_2"/>
    <property type="match status" value="1"/>
</dbReference>
<reference evidence="7" key="1">
    <citation type="submission" date="2021-12" db="EMBL/GenBank/DDBJ databases">
        <title>Alicyclobacillaceae gen. nov., sp. nov., isolated from chalcocite enrichment system.</title>
        <authorList>
            <person name="Jiang Z."/>
        </authorList>
    </citation>
    <scope>NUCLEOTIDE SEQUENCE</scope>
    <source>
        <strain evidence="7">MYW30-H2</strain>
    </source>
</reference>
<dbReference type="Proteomes" id="UP000830167">
    <property type="component" value="Chromosome"/>
</dbReference>
<gene>
    <name evidence="7" type="ORF">LSG31_10570</name>
</gene>
<evidence type="ECO:0000256" key="1">
    <source>
        <dbReference type="ARBA" id="ARBA00004651"/>
    </source>
</evidence>
<dbReference type="PANTHER" id="PTHR32196">
    <property type="entry name" value="ABC TRANSPORTER PERMEASE PROTEIN YPHD-RELATED-RELATED"/>
    <property type="match status" value="1"/>
</dbReference>
<dbReference type="EMBL" id="CP089291">
    <property type="protein sequence ID" value="UOF92550.1"/>
    <property type="molecule type" value="Genomic_DNA"/>
</dbReference>
<sequence>MEKQLVTSIPGDSTPTHTLRRFFEKLAPFLFLIFIMIILSVISPNFLTIRNLLTILLQISIVGIITVGETMVLITAGVDLSVGSIVGLSGVLSTLLMADVHFPIWLAVIGGIIVGGLVGMVNGVLVTKVKLPSFISTLGMMGVARGFALILTGGVTVFNLPDQFGWIGGGRFAGIPVPVYFLVAVGIIGTFVLNRTRLGRYTYAIGSNSETARLSGINISKYLVIIYAIAGTLSGLAGVILASRIITGEPTAGLGYELDVIAACVIGGTSLFGGEGTVLGSMIGAALMGVIRNGSDLLNISAFWQQVIIGIIIWGAVAWDSYRRRKVG</sequence>
<feature type="transmembrane region" description="Helical" evidence="6">
    <location>
        <begin position="52"/>
        <end position="73"/>
    </location>
</feature>
<accession>A0ABY4CXC2</accession>
<feature type="transmembrane region" description="Helical" evidence="6">
    <location>
        <begin position="26"/>
        <end position="46"/>
    </location>
</feature>
<evidence type="ECO:0000313" key="7">
    <source>
        <dbReference type="EMBL" id="UOF92550.1"/>
    </source>
</evidence>
<evidence type="ECO:0000256" key="6">
    <source>
        <dbReference type="SAM" id="Phobius"/>
    </source>
</evidence>
<organism evidence="7 8">
    <name type="scientific">Fodinisporobacter ferrooxydans</name>
    <dbReference type="NCBI Taxonomy" id="2901836"/>
    <lineage>
        <taxon>Bacteria</taxon>
        <taxon>Bacillati</taxon>
        <taxon>Bacillota</taxon>
        <taxon>Bacilli</taxon>
        <taxon>Bacillales</taxon>
        <taxon>Alicyclobacillaceae</taxon>
        <taxon>Fodinisporobacter</taxon>
    </lineage>
</organism>
<evidence type="ECO:0000313" key="8">
    <source>
        <dbReference type="Proteomes" id="UP000830167"/>
    </source>
</evidence>